<evidence type="ECO:0000256" key="2">
    <source>
        <dbReference type="SAM" id="Phobius"/>
    </source>
</evidence>
<evidence type="ECO:0000313" key="4">
    <source>
        <dbReference type="Proteomes" id="UP000016922"/>
    </source>
</evidence>
<evidence type="ECO:0000313" key="3">
    <source>
        <dbReference type="EMBL" id="EPE34447.1"/>
    </source>
</evidence>
<reference evidence="3 4" key="1">
    <citation type="journal article" date="2013" name="BMC Genomics">
        <title>Genomics-driven discovery of the pneumocandin biosynthetic gene cluster in the fungus Glarea lozoyensis.</title>
        <authorList>
            <person name="Chen L."/>
            <person name="Yue Q."/>
            <person name="Zhang X."/>
            <person name="Xiang M."/>
            <person name="Wang C."/>
            <person name="Li S."/>
            <person name="Che Y."/>
            <person name="Ortiz-Lopez F.J."/>
            <person name="Bills G.F."/>
            <person name="Liu X."/>
            <person name="An Z."/>
        </authorList>
    </citation>
    <scope>NUCLEOTIDE SEQUENCE [LARGE SCALE GENOMIC DNA]</scope>
    <source>
        <strain evidence="4">ATCC 20868 / MF5171</strain>
    </source>
</reference>
<gene>
    <name evidence="3" type="ORF">GLAREA_10141</name>
</gene>
<feature type="compositionally biased region" description="Basic and acidic residues" evidence="1">
    <location>
        <begin position="68"/>
        <end position="79"/>
    </location>
</feature>
<protein>
    <submittedName>
        <fullName evidence="3">Uncharacterized protein</fullName>
    </submittedName>
</protein>
<proteinExistence type="predicted"/>
<name>S3D7H3_GLAL2</name>
<dbReference type="KEGG" id="glz:GLAREA_10141"/>
<dbReference type="AlphaFoldDB" id="S3D7H3"/>
<dbReference type="EMBL" id="KE145356">
    <property type="protein sequence ID" value="EPE34447.1"/>
    <property type="molecule type" value="Genomic_DNA"/>
</dbReference>
<keyword evidence="2" id="KW-0812">Transmembrane</keyword>
<organism evidence="3 4">
    <name type="scientific">Glarea lozoyensis (strain ATCC 20868 / MF5171)</name>
    <dbReference type="NCBI Taxonomy" id="1116229"/>
    <lineage>
        <taxon>Eukaryota</taxon>
        <taxon>Fungi</taxon>
        <taxon>Dikarya</taxon>
        <taxon>Ascomycota</taxon>
        <taxon>Pezizomycotina</taxon>
        <taxon>Leotiomycetes</taxon>
        <taxon>Helotiales</taxon>
        <taxon>Helotiaceae</taxon>
        <taxon>Glarea</taxon>
    </lineage>
</organism>
<evidence type="ECO:0000256" key="1">
    <source>
        <dbReference type="SAM" id="MobiDB-lite"/>
    </source>
</evidence>
<dbReference type="RefSeq" id="XP_008078382.1">
    <property type="nucleotide sequence ID" value="XM_008080191.1"/>
</dbReference>
<keyword evidence="4" id="KW-1185">Reference proteome</keyword>
<feature type="region of interest" description="Disordered" evidence="1">
    <location>
        <begin position="44"/>
        <end position="79"/>
    </location>
</feature>
<dbReference type="Proteomes" id="UP000016922">
    <property type="component" value="Unassembled WGS sequence"/>
</dbReference>
<dbReference type="GeneID" id="19469188"/>
<feature type="transmembrane region" description="Helical" evidence="2">
    <location>
        <begin position="89"/>
        <end position="106"/>
    </location>
</feature>
<keyword evidence="2" id="KW-0472">Membrane</keyword>
<accession>S3D7H3</accession>
<dbReference type="HOGENOM" id="CLU_1959794_0_0_1"/>
<sequence length="128" mass="14455">MLSPIVKNSDVDSYEIISKQETTSIPSKVKLTIVNVQNHINITHGTVPNRTQPCPNGAPVPASNKTQEPIHKEKRTPLDREEEEYISQVVNYICMVLIMLTAAYWIDFNFVISMALDGDFFGDDLIFD</sequence>
<keyword evidence="2" id="KW-1133">Transmembrane helix</keyword>
<feature type="compositionally biased region" description="Polar residues" evidence="1">
    <location>
        <begin position="44"/>
        <end position="54"/>
    </location>
</feature>